<reference evidence="3" key="1">
    <citation type="submission" date="2024-05" db="EMBL/GenBank/DDBJ databases">
        <title>30 novel species of actinomycetes from the DSMZ collection.</title>
        <authorList>
            <person name="Nouioui I."/>
        </authorList>
    </citation>
    <scope>NUCLEOTIDE SEQUENCE</scope>
    <source>
        <strain evidence="3">DSM 40473</strain>
    </source>
</reference>
<comment type="caution">
    <text evidence="3">The sequence shown here is derived from an EMBL/GenBank/DDBJ whole genome shotgun (WGS) entry which is preliminary data.</text>
</comment>
<keyword evidence="4" id="KW-1185">Reference proteome</keyword>
<accession>A0ABU2SJL1</accession>
<feature type="domain" description="DUF317" evidence="2">
    <location>
        <begin position="193"/>
        <end position="241"/>
    </location>
</feature>
<evidence type="ECO:0000256" key="1">
    <source>
        <dbReference type="SAM" id="MobiDB-lite"/>
    </source>
</evidence>
<name>A0ABU2SJL1_9ACTN</name>
<evidence type="ECO:0000313" key="4">
    <source>
        <dbReference type="Proteomes" id="UP001180531"/>
    </source>
</evidence>
<evidence type="ECO:0000259" key="2">
    <source>
        <dbReference type="Pfam" id="PF03771"/>
    </source>
</evidence>
<organism evidence="3 4">
    <name type="scientific">Streptomyces hesseae</name>
    <dbReference type="NCBI Taxonomy" id="3075519"/>
    <lineage>
        <taxon>Bacteria</taxon>
        <taxon>Bacillati</taxon>
        <taxon>Actinomycetota</taxon>
        <taxon>Actinomycetes</taxon>
        <taxon>Kitasatosporales</taxon>
        <taxon>Streptomycetaceae</taxon>
        <taxon>Streptomyces</taxon>
    </lineage>
</organism>
<gene>
    <name evidence="3" type="ORF">RM609_05695</name>
</gene>
<protein>
    <submittedName>
        <fullName evidence="3">DUF317 domain-containing protein</fullName>
    </submittedName>
</protein>
<dbReference type="InterPro" id="IPR005523">
    <property type="entry name" value="DUF317_SPDY"/>
</dbReference>
<feature type="compositionally biased region" description="Polar residues" evidence="1">
    <location>
        <begin position="240"/>
        <end position="260"/>
    </location>
</feature>
<evidence type="ECO:0000313" key="3">
    <source>
        <dbReference type="EMBL" id="MDT0448579.1"/>
    </source>
</evidence>
<dbReference type="EMBL" id="JAVRFI010000002">
    <property type="protein sequence ID" value="MDT0448579.1"/>
    <property type="molecule type" value="Genomic_DNA"/>
</dbReference>
<sequence length="277" mass="29821">MAAPALTVGCFLYDTTRALFDGTVSADGVDVTMKTAATLPELFDRLIRGEELDVAELGLTFYLRLLETGLPFVALPVFPNRVFRHSCIFVNAHSGITEPSDLAGRTIGEFGVYGQDSGVWAKGIIIVETLLNSLAAGEAWSPATGASEMEQTVADATRPLEDTAWPQKAEGRCLQWTPSSGDPVGVQFNAFAAQRHADGPLDTWTMWGGNTSNRPIWAIHLSAHAPASLLQDLTFELANGQSTRPAPNIQPQQPRLSALTSHPLPPFTAASRPARKR</sequence>
<dbReference type="Pfam" id="PF03771">
    <property type="entry name" value="SPDY"/>
    <property type="match status" value="1"/>
</dbReference>
<proteinExistence type="predicted"/>
<dbReference type="SUPFAM" id="SSF53850">
    <property type="entry name" value="Periplasmic binding protein-like II"/>
    <property type="match status" value="1"/>
</dbReference>
<dbReference type="RefSeq" id="WP_311608419.1">
    <property type="nucleotide sequence ID" value="NZ_JAVRFI010000002.1"/>
</dbReference>
<feature type="region of interest" description="Disordered" evidence="1">
    <location>
        <begin position="240"/>
        <end position="277"/>
    </location>
</feature>
<dbReference type="Proteomes" id="UP001180531">
    <property type="component" value="Unassembled WGS sequence"/>
</dbReference>